<feature type="domain" description="HD-GYP" evidence="1">
    <location>
        <begin position="23"/>
        <end position="222"/>
    </location>
</feature>
<name>A0A1F8EM84_9BACT</name>
<dbReference type="InterPro" id="IPR037522">
    <property type="entry name" value="HD_GYP_dom"/>
</dbReference>
<dbReference type="Proteomes" id="UP000177117">
    <property type="component" value="Unassembled WGS sequence"/>
</dbReference>
<dbReference type="PANTHER" id="PTHR43155:SF2">
    <property type="entry name" value="CYCLIC DI-GMP PHOSPHODIESTERASE PA4108"/>
    <property type="match status" value="1"/>
</dbReference>
<dbReference type="SUPFAM" id="SSF109604">
    <property type="entry name" value="HD-domain/PDEase-like"/>
    <property type="match status" value="1"/>
</dbReference>
<reference evidence="2 3" key="1">
    <citation type="journal article" date="2016" name="Nat. Commun.">
        <title>Thousands of microbial genomes shed light on interconnected biogeochemical processes in an aquifer system.</title>
        <authorList>
            <person name="Anantharaman K."/>
            <person name="Brown C.T."/>
            <person name="Hug L.A."/>
            <person name="Sharon I."/>
            <person name="Castelle C.J."/>
            <person name="Probst A.J."/>
            <person name="Thomas B.C."/>
            <person name="Singh A."/>
            <person name="Wilkins M.J."/>
            <person name="Karaoz U."/>
            <person name="Brodie E.L."/>
            <person name="Williams K.H."/>
            <person name="Hubbard S.S."/>
            <person name="Banfield J.F."/>
        </authorList>
    </citation>
    <scope>NUCLEOTIDE SEQUENCE [LARGE SCALE GENOMIC DNA]</scope>
</reference>
<dbReference type="PROSITE" id="PS51832">
    <property type="entry name" value="HD_GYP"/>
    <property type="match status" value="1"/>
</dbReference>
<organism evidence="2 3">
    <name type="scientific">Candidatus Yanofskybacteria bacterium RIFCSPHIGHO2_01_FULL_41_53</name>
    <dbReference type="NCBI Taxonomy" id="1802663"/>
    <lineage>
        <taxon>Bacteria</taxon>
        <taxon>Candidatus Yanofskyibacteriota</taxon>
    </lineage>
</organism>
<comment type="caution">
    <text evidence="2">The sequence shown here is derived from an EMBL/GenBank/DDBJ whole genome shotgun (WGS) entry which is preliminary data.</text>
</comment>
<dbReference type="CDD" id="cd00077">
    <property type="entry name" value="HDc"/>
    <property type="match status" value="1"/>
</dbReference>
<dbReference type="InterPro" id="IPR006674">
    <property type="entry name" value="HD_domain"/>
</dbReference>
<evidence type="ECO:0000313" key="3">
    <source>
        <dbReference type="Proteomes" id="UP000177117"/>
    </source>
</evidence>
<dbReference type="Gene3D" id="1.10.3210.10">
    <property type="entry name" value="Hypothetical protein af1432"/>
    <property type="match status" value="1"/>
</dbReference>
<protein>
    <recommendedName>
        <fullName evidence="1">HD-GYP domain-containing protein</fullName>
    </recommendedName>
</protein>
<dbReference type="EMBL" id="MGJD01000010">
    <property type="protein sequence ID" value="OGN01126.1"/>
    <property type="molecule type" value="Genomic_DNA"/>
</dbReference>
<dbReference type="AlphaFoldDB" id="A0A1F8EM84"/>
<proteinExistence type="predicted"/>
<dbReference type="InterPro" id="IPR003607">
    <property type="entry name" value="HD/PDEase_dom"/>
</dbReference>
<dbReference type="SMART" id="SM00471">
    <property type="entry name" value="HDc"/>
    <property type="match status" value="1"/>
</dbReference>
<gene>
    <name evidence="2" type="ORF">A2650_00495</name>
</gene>
<sequence>MVKTDSLIETELEFEETMDELKISEKIKASIRGLLAALKQKSEFTYAHSLRVGLLARRIGRFMHLDEKALFFTGVFHDLGKSLIPLSTLHKTVGWTPEDSKIMESHVMDSHRLLRDKFDFLADIVLWHHRFQKNIYPVELPPYLHEYSEGTKVLIQEYGRILAIADVYDALHRKNNKFEEGKELREKMFEFNSDRKELVEELYNVGILDRGYIVTDNPDERLYKESWQYTSRTPRETARLVMLASALEPVADKAGCTTRFTDISRHLKLEYFITASINLGEAFELLANRASELRELDYSPAGLYGCALRAQKESLRNRSGGRINQGIIELLVPIVAGQHYFDNVLEKSVDGTIEKATRMLKRTGRIDVASLIEMKSFAYNLCRYNGRPIPEHKEARNVFEYYSADLASSTNPTGVAHNGEFVNGFPTVRLMYDSVMNSSKRLFIRKVEEAFRHGVKFHDKGVGRGFLADCTAAAIYLCLSQNPSIQLVV</sequence>
<dbReference type="Pfam" id="PF01966">
    <property type="entry name" value="HD"/>
    <property type="match status" value="1"/>
</dbReference>
<dbReference type="PANTHER" id="PTHR43155">
    <property type="entry name" value="CYCLIC DI-GMP PHOSPHODIESTERASE PA4108-RELATED"/>
    <property type="match status" value="1"/>
</dbReference>
<evidence type="ECO:0000259" key="1">
    <source>
        <dbReference type="PROSITE" id="PS51832"/>
    </source>
</evidence>
<accession>A0A1F8EM84</accession>
<evidence type="ECO:0000313" key="2">
    <source>
        <dbReference type="EMBL" id="OGN01126.1"/>
    </source>
</evidence>